<sequence>MRFHSTDPDDVADVWTRFAPTSKLLHIDPQRCRLDWFSASAPGFSVVRYRLSADVQSSVAPDDQLFTCRIITDAGGSETQAGRIDPERPWMTNGTPVHARWDDTATVHAIVFDRERAEGLARQLSGDDTLSVRVKAPEAVSRLAGEQWSRLFQYLAAAVASDADALDQSTPLGAELQRHALATLLSVFPTSLPDAQRRSAQTSAAPLTVRRALSYIEAHAHEGITIDDVARAAHISTRGLQYAFKRALDTSPSEALRRARLAGAHDELRYGSGHDSVTALARRWGFASGSRFAAAYREAYGEHPREALRRRG</sequence>
<evidence type="ECO:0000313" key="5">
    <source>
        <dbReference type="EMBL" id="PRI11535.1"/>
    </source>
</evidence>
<dbReference type="SUPFAM" id="SSF46689">
    <property type="entry name" value="Homeodomain-like"/>
    <property type="match status" value="2"/>
</dbReference>
<gene>
    <name evidence="5" type="ORF">B4915_06075</name>
</gene>
<dbReference type="EMBL" id="MWZD01000016">
    <property type="protein sequence ID" value="PRI11535.1"/>
    <property type="molecule type" value="Genomic_DNA"/>
</dbReference>
<evidence type="ECO:0000256" key="1">
    <source>
        <dbReference type="ARBA" id="ARBA00023015"/>
    </source>
</evidence>
<evidence type="ECO:0000256" key="2">
    <source>
        <dbReference type="ARBA" id="ARBA00023125"/>
    </source>
</evidence>
<protein>
    <recommendedName>
        <fullName evidence="4">HTH araC/xylS-type domain-containing protein</fullName>
    </recommendedName>
</protein>
<evidence type="ECO:0000259" key="4">
    <source>
        <dbReference type="PROSITE" id="PS01124"/>
    </source>
</evidence>
<organism evidence="5 6">
    <name type="scientific">Leucobacter massiliensis</name>
    <dbReference type="NCBI Taxonomy" id="1686285"/>
    <lineage>
        <taxon>Bacteria</taxon>
        <taxon>Bacillati</taxon>
        <taxon>Actinomycetota</taxon>
        <taxon>Actinomycetes</taxon>
        <taxon>Micrococcales</taxon>
        <taxon>Microbacteriaceae</taxon>
        <taxon>Leucobacter</taxon>
    </lineage>
</organism>
<dbReference type="SMART" id="SM00342">
    <property type="entry name" value="HTH_ARAC"/>
    <property type="match status" value="1"/>
</dbReference>
<dbReference type="Proteomes" id="UP000238650">
    <property type="component" value="Unassembled WGS sequence"/>
</dbReference>
<dbReference type="InterPro" id="IPR018060">
    <property type="entry name" value="HTH_AraC"/>
</dbReference>
<dbReference type="AlphaFoldDB" id="A0A2S9QPM7"/>
<dbReference type="PANTHER" id="PTHR46796:SF12">
    <property type="entry name" value="HTH-TYPE DNA-BINDING TRANSCRIPTIONAL ACTIVATOR EUTR"/>
    <property type="match status" value="1"/>
</dbReference>
<feature type="domain" description="HTH araC/xylS-type" evidence="4">
    <location>
        <begin position="210"/>
        <end position="310"/>
    </location>
</feature>
<dbReference type="InterPro" id="IPR009057">
    <property type="entry name" value="Homeodomain-like_sf"/>
</dbReference>
<name>A0A2S9QPM7_9MICO</name>
<evidence type="ECO:0000256" key="3">
    <source>
        <dbReference type="ARBA" id="ARBA00023163"/>
    </source>
</evidence>
<keyword evidence="2" id="KW-0238">DNA-binding</keyword>
<dbReference type="GO" id="GO:0043565">
    <property type="term" value="F:sequence-specific DNA binding"/>
    <property type="evidence" value="ECO:0007669"/>
    <property type="project" value="InterPro"/>
</dbReference>
<dbReference type="Pfam" id="PF12833">
    <property type="entry name" value="HTH_18"/>
    <property type="match status" value="1"/>
</dbReference>
<comment type="caution">
    <text evidence="5">The sequence shown here is derived from an EMBL/GenBank/DDBJ whole genome shotgun (WGS) entry which is preliminary data.</text>
</comment>
<dbReference type="GO" id="GO:0003700">
    <property type="term" value="F:DNA-binding transcription factor activity"/>
    <property type="evidence" value="ECO:0007669"/>
    <property type="project" value="InterPro"/>
</dbReference>
<keyword evidence="1" id="KW-0805">Transcription regulation</keyword>
<keyword evidence="6" id="KW-1185">Reference proteome</keyword>
<dbReference type="OrthoDB" id="5464689at2"/>
<evidence type="ECO:0000313" key="6">
    <source>
        <dbReference type="Proteomes" id="UP000238650"/>
    </source>
</evidence>
<dbReference type="PANTHER" id="PTHR46796">
    <property type="entry name" value="HTH-TYPE TRANSCRIPTIONAL ACTIVATOR RHAS-RELATED"/>
    <property type="match status" value="1"/>
</dbReference>
<reference evidence="5 6" key="1">
    <citation type="journal article" date="2017" name="New Microbes New Infect">
        <title>Genome sequence of 'Leucobacter massiliensis' sp. nov. isolated from human pharynx after travel to the 2014 Hajj.</title>
        <authorList>
            <person name="Leangapichart T."/>
            <person name="Gautret P."/>
            <person name="Nguyen T.T."/>
            <person name="Armstrong N."/>
            <person name="Rolain J.M."/>
        </authorList>
    </citation>
    <scope>NUCLEOTIDE SEQUENCE [LARGE SCALE GENOMIC DNA]</scope>
    <source>
        <strain evidence="5 6">122RC15</strain>
    </source>
</reference>
<keyword evidence="3" id="KW-0804">Transcription</keyword>
<proteinExistence type="predicted"/>
<accession>A0A2S9QPM7</accession>
<dbReference type="InterPro" id="IPR050204">
    <property type="entry name" value="AraC_XylS_family_regulators"/>
</dbReference>
<dbReference type="Gene3D" id="1.10.10.60">
    <property type="entry name" value="Homeodomain-like"/>
    <property type="match status" value="1"/>
</dbReference>
<dbReference type="PROSITE" id="PS01124">
    <property type="entry name" value="HTH_ARAC_FAMILY_2"/>
    <property type="match status" value="1"/>
</dbReference>